<evidence type="ECO:0000259" key="12">
    <source>
        <dbReference type="PROSITE" id="PS51828"/>
    </source>
</evidence>
<evidence type="ECO:0000256" key="10">
    <source>
        <dbReference type="PROSITE-ProRule" id="PRU01172"/>
    </source>
</evidence>
<dbReference type="OrthoDB" id="547680at2759"/>
<dbReference type="PROSITE" id="PS51828">
    <property type="entry name" value="PTX_2"/>
    <property type="match status" value="1"/>
</dbReference>
<comment type="subcellular location">
    <subcellularLocation>
        <location evidence="1 11">Secreted</location>
    </subcellularLocation>
</comment>
<dbReference type="PROSITE" id="PS00289">
    <property type="entry name" value="PTX_1"/>
    <property type="match status" value="1"/>
</dbReference>
<dbReference type="HOGENOM" id="CLU_032051_2_0_1"/>
<comment type="function">
    <text evidence="8">Displays several functions associated with host defense: it promotes agglutination, bacterial capsular swelling, phagocytosis and complement fixation through its calcium-dependent binding to phosphorylcholine. Can interact with DNA and histones and may scavenge nuclear material released from damaged circulating cells.</text>
</comment>
<reference evidence="13" key="2">
    <citation type="submission" date="2025-08" db="UniProtKB">
        <authorList>
            <consortium name="Ensembl"/>
        </authorList>
    </citation>
    <scope>IDENTIFICATION</scope>
</reference>
<dbReference type="GO" id="GO:0032945">
    <property type="term" value="P:negative regulation of mononuclear cell proliferation"/>
    <property type="evidence" value="ECO:0007669"/>
    <property type="project" value="Ensembl"/>
</dbReference>
<dbReference type="GO" id="GO:0005509">
    <property type="term" value="F:calcium ion binding"/>
    <property type="evidence" value="ECO:0007669"/>
    <property type="project" value="Ensembl"/>
</dbReference>
<dbReference type="GO" id="GO:0042802">
    <property type="term" value="F:identical protein binding"/>
    <property type="evidence" value="ECO:0007669"/>
    <property type="project" value="Ensembl"/>
</dbReference>
<organism evidence="13 14">
    <name type="scientific">Otolemur garnettii</name>
    <name type="common">Small-eared galago</name>
    <name type="synonym">Garnett's greater bushbaby</name>
    <dbReference type="NCBI Taxonomy" id="30611"/>
    <lineage>
        <taxon>Eukaryota</taxon>
        <taxon>Metazoa</taxon>
        <taxon>Chordata</taxon>
        <taxon>Craniata</taxon>
        <taxon>Vertebrata</taxon>
        <taxon>Euteleostomi</taxon>
        <taxon>Mammalia</taxon>
        <taxon>Eutheria</taxon>
        <taxon>Euarchontoglires</taxon>
        <taxon>Primates</taxon>
        <taxon>Strepsirrhini</taxon>
        <taxon>Lorisiformes</taxon>
        <taxon>Galagidae</taxon>
        <taxon>Otolemur</taxon>
    </lineage>
</organism>
<dbReference type="Pfam" id="PF00354">
    <property type="entry name" value="Pentaxin"/>
    <property type="match status" value="1"/>
</dbReference>
<dbReference type="CDD" id="cd00152">
    <property type="entry name" value="PTX"/>
    <property type="match status" value="1"/>
</dbReference>
<dbReference type="GO" id="GO:0045087">
    <property type="term" value="P:innate immune response"/>
    <property type="evidence" value="ECO:0007669"/>
    <property type="project" value="TreeGrafter"/>
</dbReference>
<feature type="signal peptide" evidence="11">
    <location>
        <begin position="1"/>
        <end position="19"/>
    </location>
</feature>
<evidence type="ECO:0000256" key="6">
    <source>
        <dbReference type="ARBA" id="ARBA00022837"/>
    </source>
</evidence>
<dbReference type="GeneTree" id="ENSGT01100000263515"/>
<dbReference type="Gene3D" id="2.60.120.200">
    <property type="match status" value="1"/>
</dbReference>
<feature type="domain" description="Pentraxin (PTX)" evidence="12">
    <location>
        <begin position="24"/>
        <end position="225"/>
    </location>
</feature>
<keyword evidence="14" id="KW-1185">Reference proteome</keyword>
<dbReference type="RefSeq" id="XP_003795254.1">
    <property type="nucleotide sequence ID" value="XM_003795206.3"/>
</dbReference>
<dbReference type="GO" id="GO:0010745">
    <property type="term" value="P:negative regulation of macrophage derived foam cell differentiation"/>
    <property type="evidence" value="ECO:0007669"/>
    <property type="project" value="Ensembl"/>
</dbReference>
<dbReference type="GO" id="GO:0010888">
    <property type="term" value="P:negative regulation of lipid storage"/>
    <property type="evidence" value="ECO:0007669"/>
    <property type="project" value="Ensembl"/>
</dbReference>
<comment type="similarity">
    <text evidence="9 11">Belongs to the pentraxin family.</text>
</comment>
<dbReference type="InterPro" id="IPR051005">
    <property type="entry name" value="Pentraxin_domain"/>
</dbReference>
<dbReference type="GO" id="GO:0006953">
    <property type="term" value="P:acute-phase response"/>
    <property type="evidence" value="ECO:0007669"/>
    <property type="project" value="UniProtKB-KW"/>
</dbReference>
<dbReference type="SUPFAM" id="SSF49899">
    <property type="entry name" value="Concanavalin A-like lectins/glucanases"/>
    <property type="match status" value="1"/>
</dbReference>
<protein>
    <recommendedName>
        <fullName evidence="11">Pentraxin family member</fullName>
    </recommendedName>
</protein>
<dbReference type="SMART" id="SM00159">
    <property type="entry name" value="PTX"/>
    <property type="match status" value="1"/>
</dbReference>
<dbReference type="FunCoup" id="H0X383">
    <property type="interactions" value="172"/>
</dbReference>
<dbReference type="InParanoid" id="H0X383"/>
<comment type="cofactor">
    <cofactor evidence="11">
        <name>Ca(2+)</name>
        <dbReference type="ChEBI" id="CHEBI:29108"/>
    </cofactor>
    <text evidence="11">Binds 2 calcium ions per subunit.</text>
</comment>
<reference evidence="13" key="3">
    <citation type="submission" date="2025-09" db="UniProtKB">
        <authorList>
            <consortium name="Ensembl"/>
        </authorList>
    </citation>
    <scope>IDENTIFICATION</scope>
</reference>
<evidence type="ECO:0000256" key="4">
    <source>
        <dbReference type="ARBA" id="ARBA00022723"/>
    </source>
</evidence>
<sequence>MEKLSWCFLVLISISDAFSQTDMHMKAFVFPKESDDSYVALKAQPKGPLKAFTVCLYFYTELATTRDYSIFSYATKREANEILIYWSKERGYVFGVGGPEVLFKVAEVKAAPVHLCASWESTSGIAEFWVDGKPMVRKSLNKGYSVGTDASIILGQEQDSFGGNFDAKQSLVGDIGDVNMWDFVLSPDEINTIFSGGTFSPNVLNWRGLTYEAYGEVFAKPQLWP</sequence>
<evidence type="ECO:0000313" key="13">
    <source>
        <dbReference type="Ensembl" id="ENSOGAP00000009564.1"/>
    </source>
</evidence>
<comment type="subunit">
    <text evidence="11">Homopentamer. Pentaxin (or pentraxin) have a discoid arrangement of 5 non-covalently bound subunits.</text>
</comment>
<dbReference type="GeneID" id="100956832"/>
<dbReference type="CTD" id="1401"/>
<dbReference type="PRINTS" id="PR00895">
    <property type="entry name" value="PENTAXIN"/>
</dbReference>
<dbReference type="GO" id="GO:0032677">
    <property type="term" value="P:regulation of interleukin-8 production"/>
    <property type="evidence" value="ECO:0007669"/>
    <property type="project" value="Ensembl"/>
</dbReference>
<evidence type="ECO:0000256" key="3">
    <source>
        <dbReference type="ARBA" id="ARBA00022525"/>
    </source>
</evidence>
<keyword evidence="6 11" id="KW-0106">Calcium</keyword>
<evidence type="ECO:0000313" key="14">
    <source>
        <dbReference type="Proteomes" id="UP000005225"/>
    </source>
</evidence>
<evidence type="ECO:0000256" key="7">
    <source>
        <dbReference type="ARBA" id="ARBA00023157"/>
    </source>
</evidence>
<dbReference type="eggNOG" id="ENOG502S201">
    <property type="taxonomic scope" value="Eukaryota"/>
</dbReference>
<dbReference type="GO" id="GO:0005615">
    <property type="term" value="C:extracellular space"/>
    <property type="evidence" value="ECO:0007669"/>
    <property type="project" value="Ensembl"/>
</dbReference>
<keyword evidence="5 11" id="KW-0732">Signal</keyword>
<dbReference type="GO" id="GO:0032930">
    <property type="term" value="P:positive regulation of superoxide anion generation"/>
    <property type="evidence" value="ECO:0007669"/>
    <property type="project" value="Ensembl"/>
</dbReference>
<evidence type="ECO:0000256" key="9">
    <source>
        <dbReference type="ARBA" id="ARBA00038102"/>
    </source>
</evidence>
<keyword evidence="4 11" id="KW-0479">Metal-binding</keyword>
<dbReference type="InterPro" id="IPR030476">
    <property type="entry name" value="Pentaxin_CS"/>
</dbReference>
<name>H0X383_OTOGA</name>
<evidence type="ECO:0000256" key="1">
    <source>
        <dbReference type="ARBA" id="ARBA00004613"/>
    </source>
</evidence>
<dbReference type="AlphaFoldDB" id="H0X383"/>
<reference evidence="14" key="1">
    <citation type="submission" date="2011-03" db="EMBL/GenBank/DDBJ databases">
        <title>Version 3 of the genome sequence of Otolemur garnettii (Bushbaby).</title>
        <authorList>
            <consortium name="The Broad Institute Genome Sequencing Platform"/>
            <person name="Di Palma F."/>
            <person name="Johnson J."/>
            <person name="Lander E.S."/>
            <person name="Lindblad-Toh K."/>
            <person name="Jaffe D.B."/>
            <person name="Gnerre S."/>
            <person name="MacCallum I."/>
            <person name="Przybylski D."/>
            <person name="Ribeiro F.J."/>
            <person name="Burton J.N."/>
            <person name="Walker B.J."/>
            <person name="Sharpe T."/>
            <person name="Hall G."/>
        </authorList>
    </citation>
    <scope>NUCLEOTIDE SEQUENCE [LARGE SCALE GENOMIC DNA]</scope>
</reference>
<keyword evidence="7" id="KW-1015">Disulfide bond</keyword>
<dbReference type="FunFam" id="2.60.120.200:FF:000070">
    <property type="entry name" value="Serum amyloid P-component"/>
    <property type="match status" value="1"/>
</dbReference>
<dbReference type="InterPro" id="IPR001759">
    <property type="entry name" value="PTX_dom"/>
</dbReference>
<dbReference type="EMBL" id="AAQR03118755">
    <property type="status" value="NOT_ANNOTATED_CDS"/>
    <property type="molecule type" value="Genomic_DNA"/>
</dbReference>
<dbReference type="Proteomes" id="UP000005225">
    <property type="component" value="Unassembled WGS sequence"/>
</dbReference>
<evidence type="ECO:0000256" key="8">
    <source>
        <dbReference type="ARBA" id="ARBA00037561"/>
    </source>
</evidence>
<dbReference type="GO" id="GO:0030169">
    <property type="term" value="F:low-density lipoprotein particle binding"/>
    <property type="evidence" value="ECO:0007669"/>
    <property type="project" value="Ensembl"/>
</dbReference>
<keyword evidence="3" id="KW-0964">Secreted</keyword>
<dbReference type="KEGG" id="oga:100956832"/>
<evidence type="ECO:0000256" key="5">
    <source>
        <dbReference type="ARBA" id="ARBA00022729"/>
    </source>
</evidence>
<dbReference type="GO" id="GO:0010628">
    <property type="term" value="P:positive regulation of gene expression"/>
    <property type="evidence" value="ECO:0007669"/>
    <property type="project" value="Ensembl"/>
</dbReference>
<feature type="chain" id="PRO_5005133479" description="Pentraxin family member" evidence="11">
    <location>
        <begin position="20"/>
        <end position="225"/>
    </location>
</feature>
<evidence type="ECO:0000256" key="11">
    <source>
        <dbReference type="RuleBase" id="RU362112"/>
    </source>
</evidence>
<dbReference type="GO" id="GO:0050750">
    <property type="term" value="F:low-density lipoprotein particle receptor binding"/>
    <property type="evidence" value="ECO:0007669"/>
    <property type="project" value="Ensembl"/>
</dbReference>
<dbReference type="Ensembl" id="ENSOGAT00000010691.1">
    <property type="protein sequence ID" value="ENSOGAP00000009564.1"/>
    <property type="gene ID" value="ENSOGAG00000010689.1"/>
</dbReference>
<dbReference type="OMA" id="MEKLLWC"/>
<accession>H0X383</accession>
<dbReference type="PANTHER" id="PTHR45869:SF7">
    <property type="entry name" value="C-REACTIVE PROTEIN"/>
    <property type="match status" value="1"/>
</dbReference>
<dbReference type="GO" id="GO:0042310">
    <property type="term" value="P:vasoconstriction"/>
    <property type="evidence" value="ECO:0007669"/>
    <property type="project" value="Ensembl"/>
</dbReference>
<gene>
    <name evidence="13" type="primary">CRP</name>
</gene>
<comment type="caution">
    <text evidence="10">Lacks conserved residue(s) required for the propagation of feature annotation.</text>
</comment>
<dbReference type="PANTHER" id="PTHR45869">
    <property type="entry name" value="C-REACTIVE PROTEIN-RELATED"/>
    <property type="match status" value="1"/>
</dbReference>
<dbReference type="InterPro" id="IPR013320">
    <property type="entry name" value="ConA-like_dom_sf"/>
</dbReference>
<proteinExistence type="inferred from homology"/>
<dbReference type="GO" id="GO:0001849">
    <property type="term" value="F:complement component C1q complex binding"/>
    <property type="evidence" value="ECO:0007669"/>
    <property type="project" value="Ensembl"/>
</dbReference>
<evidence type="ECO:0000256" key="2">
    <source>
        <dbReference type="ARBA" id="ARBA00022486"/>
    </source>
</evidence>
<keyword evidence="2" id="KW-0011">Acute phase</keyword>